<keyword evidence="1" id="KW-0812">Transmembrane</keyword>
<dbReference type="RefSeq" id="XP_009853240.1">
    <property type="nucleotide sequence ID" value="XM_009854938.1"/>
</dbReference>
<evidence type="ECO:0000313" key="3">
    <source>
        <dbReference type="Proteomes" id="UP000008065"/>
    </source>
</evidence>
<sequence length="203" mass="23857">MVAHAIPRGRTTYTWYVSCDVLFVACFRFALPLHAVRSRYSRWRRRESENTATRRNRVHAHSCLRTLLRHLVQKSPRGHDFLAVWDNWGKATGEAEGRKWLVTEFRYRPADDDSFEARVPVPERRQLREMDDCDMWLVPYTVEEATKSQGYMTAPQSPIIKLRRICPWPSLSRPGKHASNSSVPISARCRRIVKPRRVWGRQL</sequence>
<organism evidence="2 3">
    <name type="scientific">Neurospora tetrasperma (strain FGSC 2508 / ATCC MYA-4615 / P0657)</name>
    <dbReference type="NCBI Taxonomy" id="510951"/>
    <lineage>
        <taxon>Eukaryota</taxon>
        <taxon>Fungi</taxon>
        <taxon>Dikarya</taxon>
        <taxon>Ascomycota</taxon>
        <taxon>Pezizomycotina</taxon>
        <taxon>Sordariomycetes</taxon>
        <taxon>Sordariomycetidae</taxon>
        <taxon>Sordariales</taxon>
        <taxon>Sordariaceae</taxon>
        <taxon>Neurospora</taxon>
    </lineage>
</organism>
<dbReference type="GeneID" id="20822604"/>
<reference evidence="3" key="1">
    <citation type="journal article" date="2011" name="Genetics">
        <title>Massive changes in genome architecture accompany the transition to self-fertility in the filamentous fungus Neurospora tetrasperma.</title>
        <authorList>
            <person name="Ellison C.E."/>
            <person name="Stajich J.E."/>
            <person name="Jacobson D.J."/>
            <person name="Natvig D.O."/>
            <person name="Lapidus A."/>
            <person name="Foster B."/>
            <person name="Aerts A."/>
            <person name="Riley R."/>
            <person name="Lindquist E.A."/>
            <person name="Grigoriev I.V."/>
            <person name="Taylor J.W."/>
        </authorList>
    </citation>
    <scope>NUCLEOTIDE SEQUENCE [LARGE SCALE GENOMIC DNA]</scope>
    <source>
        <strain evidence="3">FGSC 2508 / P0657</strain>
    </source>
</reference>
<evidence type="ECO:0000256" key="1">
    <source>
        <dbReference type="SAM" id="Phobius"/>
    </source>
</evidence>
<dbReference type="VEuPathDB" id="FungiDB:NEUTE1DRAFT_111950"/>
<dbReference type="Proteomes" id="UP000008065">
    <property type="component" value="Unassembled WGS sequence"/>
</dbReference>
<keyword evidence="1" id="KW-0472">Membrane</keyword>
<name>F8MTS1_NEUT8</name>
<gene>
    <name evidence="2" type="ORF">NEUTE1DRAFT_111950</name>
</gene>
<dbReference type="AlphaFoldDB" id="F8MTS1"/>
<proteinExistence type="predicted"/>
<dbReference type="HOGENOM" id="CLU_1349286_0_0_1"/>
<dbReference type="EMBL" id="GL891306">
    <property type="protein sequence ID" value="EGO55403.1"/>
    <property type="molecule type" value="Genomic_DNA"/>
</dbReference>
<keyword evidence="1" id="KW-1133">Transmembrane helix</keyword>
<accession>F8MTS1</accession>
<dbReference type="OrthoDB" id="10642359at2759"/>
<keyword evidence="3" id="KW-1185">Reference proteome</keyword>
<dbReference type="KEGG" id="nte:NEUTE1DRAFT111950"/>
<evidence type="ECO:0000313" key="2">
    <source>
        <dbReference type="EMBL" id="EGO55403.1"/>
    </source>
</evidence>
<protein>
    <submittedName>
        <fullName evidence="2">Uncharacterized protein</fullName>
    </submittedName>
</protein>
<feature type="transmembrane region" description="Helical" evidence="1">
    <location>
        <begin position="15"/>
        <end position="36"/>
    </location>
</feature>